<dbReference type="AlphaFoldDB" id="A0A9X0L5Y2"/>
<dbReference type="SMART" id="SM00065">
    <property type="entry name" value="GAF"/>
    <property type="match status" value="1"/>
</dbReference>
<dbReference type="Gene3D" id="2.40.50.1020">
    <property type="entry name" value="LytTr DNA-binding domain"/>
    <property type="match status" value="1"/>
</dbReference>
<dbReference type="PANTHER" id="PTHR43102">
    <property type="entry name" value="SLR1143 PROTEIN"/>
    <property type="match status" value="1"/>
</dbReference>
<dbReference type="EMBL" id="LNAL01000005">
    <property type="protein sequence ID" value="KUG09096.1"/>
    <property type="molecule type" value="Genomic_DNA"/>
</dbReference>
<evidence type="ECO:0000313" key="4">
    <source>
        <dbReference type="Proteomes" id="UP000054223"/>
    </source>
</evidence>
<dbReference type="InterPro" id="IPR029016">
    <property type="entry name" value="GAF-like_dom_sf"/>
</dbReference>
<dbReference type="RefSeq" id="WP_059068573.1">
    <property type="nucleotide sequence ID" value="NZ_LNAL01000005.1"/>
</dbReference>
<protein>
    <recommendedName>
        <fullName evidence="2">HTH LytTR-type domain-containing protein</fullName>
    </recommendedName>
</protein>
<proteinExistence type="predicted"/>
<dbReference type="Pfam" id="PF04397">
    <property type="entry name" value="LytTR"/>
    <property type="match status" value="1"/>
</dbReference>
<dbReference type="Proteomes" id="UP000054223">
    <property type="component" value="Unassembled WGS sequence"/>
</dbReference>
<keyword evidence="1" id="KW-0175">Coiled coil</keyword>
<dbReference type="InterPro" id="IPR003018">
    <property type="entry name" value="GAF"/>
</dbReference>
<dbReference type="Pfam" id="PF01590">
    <property type="entry name" value="GAF"/>
    <property type="match status" value="1"/>
</dbReference>
<keyword evidence="4" id="KW-1185">Reference proteome</keyword>
<dbReference type="PANTHER" id="PTHR43102:SF2">
    <property type="entry name" value="GAF DOMAIN-CONTAINING PROTEIN"/>
    <property type="match status" value="1"/>
</dbReference>
<feature type="coiled-coil region" evidence="1">
    <location>
        <begin position="175"/>
        <end position="209"/>
    </location>
</feature>
<dbReference type="Gene3D" id="3.30.450.40">
    <property type="match status" value="1"/>
</dbReference>
<sequence length="320" mass="35706">MPQPTQPITSSNPFQQLPAAYTAQLLRAISDQGRLTALRAYSVLDTDPEEAFDNLARLAAYVCQAPVTLVTLLDEQQQFFKATHGYELPGSLPMEMTFCQHLLLASDLIEVEDTTTDARFRDNPFVAEQPHVRFYASAPLVTAEGHTIGSICAFDFKPHRLSEAQRDGLRALAHEAVLNLELRRAKVQLEQEQKQLEELLHQINEGGEAGISGGDQELFLKQDGRFVRVNTADVVYLEALGDYVHIHANSQRYTVYATLKSLLARLPAREFVQVHRKYIVRQSCIHTIAGDFLSLAGPQPVKVPIGPSHRIALLSRLNTI</sequence>
<comment type="caution">
    <text evidence="3">The sequence shown here is derived from an EMBL/GenBank/DDBJ whole genome shotgun (WGS) entry which is preliminary data.</text>
</comment>
<dbReference type="SMART" id="SM00850">
    <property type="entry name" value="LytTR"/>
    <property type="match status" value="1"/>
</dbReference>
<name>A0A9X0L5Y2_SOLP1</name>
<feature type="domain" description="HTH LytTR-type" evidence="2">
    <location>
        <begin position="218"/>
        <end position="319"/>
    </location>
</feature>
<evidence type="ECO:0000259" key="2">
    <source>
        <dbReference type="PROSITE" id="PS50930"/>
    </source>
</evidence>
<organism evidence="3 4">
    <name type="scientific">Solirubrum puertoriconensis</name>
    <dbReference type="NCBI Taxonomy" id="1751427"/>
    <lineage>
        <taxon>Bacteria</taxon>
        <taxon>Pseudomonadati</taxon>
        <taxon>Bacteroidota</taxon>
        <taxon>Cytophagia</taxon>
        <taxon>Cytophagales</taxon>
    </lineage>
</organism>
<gene>
    <name evidence="3" type="ORF">ASU33_19955</name>
</gene>
<dbReference type="OrthoDB" id="9811889at2"/>
<reference evidence="3 4" key="1">
    <citation type="submission" date="2015-11" db="EMBL/GenBank/DDBJ databases">
        <title>Solirubrum puertoriconensis gen. nov. an environmental bacteria isolated in Puerto Rico.</title>
        <authorList>
            <person name="Cuebas-Irizarry M.F."/>
            <person name="Montalvo-Rodriguez R."/>
        </authorList>
    </citation>
    <scope>NUCLEOTIDE SEQUENCE [LARGE SCALE GENOMIC DNA]</scope>
    <source>
        <strain evidence="3 4">MC1A</strain>
    </source>
</reference>
<dbReference type="PROSITE" id="PS50930">
    <property type="entry name" value="HTH_LYTTR"/>
    <property type="match status" value="1"/>
</dbReference>
<dbReference type="GO" id="GO:0003677">
    <property type="term" value="F:DNA binding"/>
    <property type="evidence" value="ECO:0007669"/>
    <property type="project" value="InterPro"/>
</dbReference>
<dbReference type="InterPro" id="IPR007492">
    <property type="entry name" value="LytTR_DNA-bd_dom"/>
</dbReference>
<dbReference type="SUPFAM" id="SSF55781">
    <property type="entry name" value="GAF domain-like"/>
    <property type="match status" value="1"/>
</dbReference>
<accession>A0A9X0L5Y2</accession>
<evidence type="ECO:0000313" key="3">
    <source>
        <dbReference type="EMBL" id="KUG09096.1"/>
    </source>
</evidence>
<evidence type="ECO:0000256" key="1">
    <source>
        <dbReference type="SAM" id="Coils"/>
    </source>
</evidence>